<evidence type="ECO:0000313" key="2">
    <source>
        <dbReference type="Proteomes" id="UP000189855"/>
    </source>
</evidence>
<proteinExistence type="predicted"/>
<gene>
    <name evidence="1" type="ORF">BTW15_01690</name>
</gene>
<evidence type="ECO:0000313" key="1">
    <source>
        <dbReference type="EMBL" id="OPE62078.1"/>
    </source>
</evidence>
<name>A0AB36L597_PSEUB</name>
<dbReference type="Proteomes" id="UP000189855">
    <property type="component" value="Unassembled WGS sequence"/>
</dbReference>
<comment type="caution">
    <text evidence="1">The sequence shown here is derived from an EMBL/GenBank/DDBJ whole genome shotgun (WGS) entry which is preliminary data.</text>
</comment>
<organism evidence="1 2">
    <name type="scientific">Pseudomonas syringae pv. tomato</name>
    <dbReference type="NCBI Taxonomy" id="323"/>
    <lineage>
        <taxon>Bacteria</taxon>
        <taxon>Pseudomonadati</taxon>
        <taxon>Pseudomonadota</taxon>
        <taxon>Gammaproteobacteria</taxon>
        <taxon>Pseudomonadales</taxon>
        <taxon>Pseudomonadaceae</taxon>
        <taxon>Pseudomonas</taxon>
    </lineage>
</organism>
<reference evidence="1 2" key="1">
    <citation type="journal article" date="2017" name="Mol. Ecol.">
        <title>Adaptation of the pathogen, Pseudomonas syringae, during experimental evolution on a native vs. alternative host plant.</title>
        <authorList>
            <person name="Meaden S."/>
            <person name="Koskella B."/>
        </authorList>
    </citation>
    <scope>NUCLEOTIDE SEQUENCE [LARGE SCALE GENOMIC DNA]</scope>
    <source>
        <strain evidence="1 2">PT23</strain>
    </source>
</reference>
<dbReference type="EMBL" id="MSDS01000001">
    <property type="protein sequence ID" value="OPE62078.1"/>
    <property type="molecule type" value="Genomic_DNA"/>
</dbReference>
<dbReference type="AlphaFoldDB" id="A0AB36L597"/>
<sequence length="74" mass="7756">MTAIMSESESDRGLSAARPLISWPDAELLYPINCPWSSMVSSEPGFVRKVAALGGAALKTGSSASPIGMLIYNP</sequence>
<accession>A0AB36L597</accession>
<protein>
    <submittedName>
        <fullName evidence="1">Uncharacterized protein</fullName>
    </submittedName>
</protein>